<dbReference type="Pfam" id="PF00072">
    <property type="entry name" value="Response_reg"/>
    <property type="match status" value="1"/>
</dbReference>
<dbReference type="CDD" id="cd17574">
    <property type="entry name" value="REC_OmpR"/>
    <property type="match status" value="1"/>
</dbReference>
<dbReference type="SMART" id="SM00448">
    <property type="entry name" value="REC"/>
    <property type="match status" value="1"/>
</dbReference>
<dbReference type="Gene3D" id="1.10.10.10">
    <property type="entry name" value="Winged helix-like DNA-binding domain superfamily/Winged helix DNA-binding domain"/>
    <property type="match status" value="1"/>
</dbReference>
<dbReference type="InterPro" id="IPR011006">
    <property type="entry name" value="CheY-like_superfamily"/>
</dbReference>
<keyword evidence="2 8" id="KW-0597">Phosphoprotein</keyword>
<dbReference type="GO" id="GO:0032993">
    <property type="term" value="C:protein-DNA complex"/>
    <property type="evidence" value="ECO:0007669"/>
    <property type="project" value="TreeGrafter"/>
</dbReference>
<dbReference type="InterPro" id="IPR001789">
    <property type="entry name" value="Sig_transdc_resp-reg_receiver"/>
</dbReference>
<name>A0A0E3JYZ8_CLOSL</name>
<dbReference type="Pfam" id="PF00486">
    <property type="entry name" value="Trans_reg_C"/>
    <property type="match status" value="1"/>
</dbReference>
<dbReference type="PANTHER" id="PTHR48111:SF40">
    <property type="entry name" value="PHOSPHATE REGULON TRANSCRIPTIONAL REGULATORY PROTEIN PHOB"/>
    <property type="match status" value="1"/>
</dbReference>
<keyword evidence="6" id="KW-0804">Transcription</keyword>
<dbReference type="InterPro" id="IPR036388">
    <property type="entry name" value="WH-like_DNA-bd_sf"/>
</dbReference>
<gene>
    <name evidence="12" type="ORF">CSCA_2280</name>
</gene>
<sequence>MNSILIVDDDKEIVELIDFYMKNNGYTTYKAFNGKEALEIFQKEQIDIVVLDIMMPGLDGKEVLRKIREKSSTPIIFLSAKGEDIDKIDGLFLGADDYLAKPFNTLELIARVKALLRRSTIFNNNKEENNLTIINKHLKLDEESCKVYKDDMEVQLTSFEYKLICFFMKNKNKVFTKGQLYEEVWGQCYLGDEKIIMVYISKLREKIEDNPKEPKFIKTIRGLGYIFEGN</sequence>
<feature type="domain" description="Response regulatory" evidence="10">
    <location>
        <begin position="3"/>
        <end position="116"/>
    </location>
</feature>
<organism evidence="12 13">
    <name type="scientific">Clostridium scatologenes</name>
    <dbReference type="NCBI Taxonomy" id="1548"/>
    <lineage>
        <taxon>Bacteria</taxon>
        <taxon>Bacillati</taxon>
        <taxon>Bacillota</taxon>
        <taxon>Clostridia</taxon>
        <taxon>Eubacteriales</taxon>
        <taxon>Clostridiaceae</taxon>
        <taxon>Clostridium</taxon>
    </lineage>
</organism>
<dbReference type="RefSeq" id="WP_029163526.1">
    <property type="nucleotide sequence ID" value="NZ_CP009933.1"/>
</dbReference>
<dbReference type="STRING" id="1548.CSCA_2280"/>
<feature type="domain" description="OmpR/PhoB-type" evidence="11">
    <location>
        <begin position="128"/>
        <end position="229"/>
    </location>
</feature>
<evidence type="ECO:0000259" key="10">
    <source>
        <dbReference type="PROSITE" id="PS50110"/>
    </source>
</evidence>
<protein>
    <recommendedName>
        <fullName evidence="1">Stage 0 sporulation protein A homolog</fullName>
    </recommendedName>
</protein>
<dbReference type="Gene3D" id="3.40.50.2300">
    <property type="match status" value="1"/>
</dbReference>
<evidence type="ECO:0000313" key="12">
    <source>
        <dbReference type="EMBL" id="AKA69405.1"/>
    </source>
</evidence>
<evidence type="ECO:0000256" key="4">
    <source>
        <dbReference type="ARBA" id="ARBA00023015"/>
    </source>
</evidence>
<evidence type="ECO:0000256" key="8">
    <source>
        <dbReference type="PROSITE-ProRule" id="PRU00169"/>
    </source>
</evidence>
<dbReference type="Gene3D" id="6.10.250.690">
    <property type="match status" value="1"/>
</dbReference>
<dbReference type="KEGG" id="csq:CSCA_2280"/>
<reference evidence="12 13" key="1">
    <citation type="journal article" date="2015" name="J. Biotechnol.">
        <title>Complete genome sequence of a malodorant-producing acetogen, Clostridium scatologenes ATCC 25775(T).</title>
        <authorList>
            <person name="Zhu Z."/>
            <person name="Guo T."/>
            <person name="Zheng H."/>
            <person name="Song T."/>
            <person name="Ouyang P."/>
            <person name="Xie J."/>
        </authorList>
    </citation>
    <scope>NUCLEOTIDE SEQUENCE [LARGE SCALE GENOMIC DNA]</scope>
    <source>
        <strain evidence="12 13">ATCC 25775</strain>
    </source>
</reference>
<dbReference type="SUPFAM" id="SSF46894">
    <property type="entry name" value="C-terminal effector domain of the bipartite response regulators"/>
    <property type="match status" value="1"/>
</dbReference>
<evidence type="ECO:0000256" key="1">
    <source>
        <dbReference type="ARBA" id="ARBA00018672"/>
    </source>
</evidence>
<dbReference type="PROSITE" id="PS51755">
    <property type="entry name" value="OMPR_PHOB"/>
    <property type="match status" value="1"/>
</dbReference>
<feature type="modified residue" description="4-aspartylphosphate" evidence="8">
    <location>
        <position position="52"/>
    </location>
</feature>
<keyword evidence="4" id="KW-0805">Transcription regulation</keyword>
<evidence type="ECO:0000256" key="3">
    <source>
        <dbReference type="ARBA" id="ARBA00023012"/>
    </source>
</evidence>
<keyword evidence="5 9" id="KW-0238">DNA-binding</keyword>
<dbReference type="PANTHER" id="PTHR48111">
    <property type="entry name" value="REGULATOR OF RPOS"/>
    <property type="match status" value="1"/>
</dbReference>
<dbReference type="FunFam" id="1.10.10.10:FF:000018">
    <property type="entry name" value="DNA-binding response regulator ResD"/>
    <property type="match status" value="1"/>
</dbReference>
<dbReference type="GO" id="GO:0006355">
    <property type="term" value="P:regulation of DNA-templated transcription"/>
    <property type="evidence" value="ECO:0007669"/>
    <property type="project" value="InterPro"/>
</dbReference>
<dbReference type="SMART" id="SM00862">
    <property type="entry name" value="Trans_reg_C"/>
    <property type="match status" value="1"/>
</dbReference>
<dbReference type="InterPro" id="IPR001867">
    <property type="entry name" value="OmpR/PhoB-type_DNA-bd"/>
</dbReference>
<evidence type="ECO:0000256" key="7">
    <source>
        <dbReference type="ARBA" id="ARBA00024867"/>
    </source>
</evidence>
<evidence type="ECO:0000256" key="5">
    <source>
        <dbReference type="ARBA" id="ARBA00023125"/>
    </source>
</evidence>
<dbReference type="FunFam" id="3.40.50.2300:FF:000001">
    <property type="entry name" value="DNA-binding response regulator PhoB"/>
    <property type="match status" value="1"/>
</dbReference>
<dbReference type="HOGENOM" id="CLU_000445_30_4_9"/>
<dbReference type="InterPro" id="IPR016032">
    <property type="entry name" value="Sig_transdc_resp-reg_C-effctor"/>
</dbReference>
<dbReference type="GO" id="GO:0000976">
    <property type="term" value="F:transcription cis-regulatory region binding"/>
    <property type="evidence" value="ECO:0007669"/>
    <property type="project" value="TreeGrafter"/>
</dbReference>
<proteinExistence type="predicted"/>
<dbReference type="GO" id="GO:0000156">
    <property type="term" value="F:phosphorelay response regulator activity"/>
    <property type="evidence" value="ECO:0007669"/>
    <property type="project" value="TreeGrafter"/>
</dbReference>
<dbReference type="PROSITE" id="PS50110">
    <property type="entry name" value="RESPONSE_REGULATORY"/>
    <property type="match status" value="1"/>
</dbReference>
<dbReference type="CDD" id="cd00383">
    <property type="entry name" value="trans_reg_C"/>
    <property type="match status" value="1"/>
</dbReference>
<accession>A0A0E3JYZ8</accession>
<comment type="function">
    <text evidence="7">May play the central regulatory role in sporulation. It may be an element of the effector pathway responsible for the activation of sporulation genes in response to nutritional stress. Spo0A may act in concert with spo0H (a sigma factor) to control the expression of some genes that are critical to the sporulation process.</text>
</comment>
<evidence type="ECO:0000256" key="9">
    <source>
        <dbReference type="PROSITE-ProRule" id="PRU01091"/>
    </source>
</evidence>
<evidence type="ECO:0000313" key="13">
    <source>
        <dbReference type="Proteomes" id="UP000033115"/>
    </source>
</evidence>
<dbReference type="GO" id="GO:0005829">
    <property type="term" value="C:cytosol"/>
    <property type="evidence" value="ECO:0007669"/>
    <property type="project" value="TreeGrafter"/>
</dbReference>
<dbReference type="Proteomes" id="UP000033115">
    <property type="component" value="Chromosome"/>
</dbReference>
<keyword evidence="3" id="KW-0902">Two-component regulatory system</keyword>
<evidence type="ECO:0000256" key="2">
    <source>
        <dbReference type="ARBA" id="ARBA00022553"/>
    </source>
</evidence>
<dbReference type="AlphaFoldDB" id="A0A0E3JYZ8"/>
<dbReference type="EMBL" id="CP009933">
    <property type="protein sequence ID" value="AKA69405.1"/>
    <property type="molecule type" value="Genomic_DNA"/>
</dbReference>
<dbReference type="SUPFAM" id="SSF52172">
    <property type="entry name" value="CheY-like"/>
    <property type="match status" value="1"/>
</dbReference>
<keyword evidence="13" id="KW-1185">Reference proteome</keyword>
<evidence type="ECO:0000259" key="11">
    <source>
        <dbReference type="PROSITE" id="PS51755"/>
    </source>
</evidence>
<dbReference type="InterPro" id="IPR039420">
    <property type="entry name" value="WalR-like"/>
</dbReference>
<feature type="DNA-binding region" description="OmpR/PhoB-type" evidence="9">
    <location>
        <begin position="128"/>
        <end position="229"/>
    </location>
</feature>
<evidence type="ECO:0000256" key="6">
    <source>
        <dbReference type="ARBA" id="ARBA00023163"/>
    </source>
</evidence>